<evidence type="ECO:0000256" key="1">
    <source>
        <dbReference type="SAM" id="Coils"/>
    </source>
</evidence>
<keyword evidence="1" id="KW-0175">Coiled coil</keyword>
<keyword evidence="3" id="KW-1133">Transmembrane helix</keyword>
<gene>
    <name evidence="4" type="ORF">MNBD_GAMMA24-1166</name>
</gene>
<reference evidence="4" key="1">
    <citation type="submission" date="2018-06" db="EMBL/GenBank/DDBJ databases">
        <authorList>
            <person name="Zhirakovskaya E."/>
        </authorList>
    </citation>
    <scope>NUCLEOTIDE SEQUENCE</scope>
</reference>
<sequence>MPGQTESVVALQGTSKLGFIILGFVFGLLISVAVLILYKTDNIVSPVEAKSEIAGRMKEIENNFARKLQIIQQQREADLEKNRSLLREKESSRARTAALQRDRDAALAIAKARAELLQAKLEAERAAQKERRATEKASIESARAAARLKFRLSQQQKTEAVQSPVEVSKAATIEARSTSLDQRKQSASDKTAAGFRSNPCDGPTAVLLSTCKK</sequence>
<feature type="coiled-coil region" evidence="1">
    <location>
        <begin position="107"/>
        <end position="136"/>
    </location>
</feature>
<evidence type="ECO:0000313" key="4">
    <source>
        <dbReference type="EMBL" id="VAX13229.1"/>
    </source>
</evidence>
<proteinExistence type="predicted"/>
<accession>A0A3B1B4H1</accession>
<keyword evidence="3" id="KW-0472">Membrane</keyword>
<feature type="transmembrane region" description="Helical" evidence="3">
    <location>
        <begin position="17"/>
        <end position="38"/>
    </location>
</feature>
<keyword evidence="3" id="KW-0812">Transmembrane</keyword>
<protein>
    <submittedName>
        <fullName evidence="4">Uncharacterized protein</fullName>
    </submittedName>
</protein>
<name>A0A3B1B4H1_9ZZZZ</name>
<evidence type="ECO:0000256" key="3">
    <source>
        <dbReference type="SAM" id="Phobius"/>
    </source>
</evidence>
<feature type="region of interest" description="Disordered" evidence="2">
    <location>
        <begin position="176"/>
        <end position="213"/>
    </location>
</feature>
<evidence type="ECO:0000256" key="2">
    <source>
        <dbReference type="SAM" id="MobiDB-lite"/>
    </source>
</evidence>
<dbReference type="AlphaFoldDB" id="A0A3B1B4H1"/>
<organism evidence="4">
    <name type="scientific">hydrothermal vent metagenome</name>
    <dbReference type="NCBI Taxonomy" id="652676"/>
    <lineage>
        <taxon>unclassified sequences</taxon>
        <taxon>metagenomes</taxon>
        <taxon>ecological metagenomes</taxon>
    </lineage>
</organism>
<dbReference type="EMBL" id="UOFZ01000106">
    <property type="protein sequence ID" value="VAX13229.1"/>
    <property type="molecule type" value="Genomic_DNA"/>
</dbReference>